<dbReference type="Proteomes" id="UP000011124">
    <property type="component" value="Chromosome"/>
</dbReference>
<dbReference type="AlphaFoldDB" id="F4EXP6"/>
<protein>
    <submittedName>
        <fullName evidence="7">Anion transporter</fullName>
    </submittedName>
</protein>
<gene>
    <name evidence="7" type="ordered locus">Selsp_2077</name>
</gene>
<dbReference type="GO" id="GO:0022857">
    <property type="term" value="F:transmembrane transporter activity"/>
    <property type="evidence" value="ECO:0007669"/>
    <property type="project" value="InterPro"/>
</dbReference>
<evidence type="ECO:0000256" key="3">
    <source>
        <dbReference type="ARBA" id="ARBA00022692"/>
    </source>
</evidence>
<keyword evidence="8" id="KW-1185">Reference proteome</keyword>
<evidence type="ECO:0000256" key="6">
    <source>
        <dbReference type="SAM" id="Phobius"/>
    </source>
</evidence>
<feature type="transmembrane region" description="Helical" evidence="6">
    <location>
        <begin position="305"/>
        <end position="327"/>
    </location>
</feature>
<comment type="subcellular location">
    <subcellularLocation>
        <location evidence="1">Membrane</location>
        <topology evidence="1">Multi-pass membrane protein</topology>
    </subcellularLocation>
</comment>
<dbReference type="KEGG" id="ssg:Selsp_2077"/>
<feature type="transmembrane region" description="Helical" evidence="6">
    <location>
        <begin position="169"/>
        <end position="187"/>
    </location>
</feature>
<name>F4EXP6_SELS3</name>
<feature type="transmembrane region" description="Helical" evidence="6">
    <location>
        <begin position="414"/>
        <end position="438"/>
    </location>
</feature>
<evidence type="ECO:0000256" key="4">
    <source>
        <dbReference type="ARBA" id="ARBA00022989"/>
    </source>
</evidence>
<sequence>MRLVRVFWMLFQRWFRAHIQHDTRQGKDILQPLFPLQEKRLHLFCEREDTKRVALRKRPAVCLVRPSLPQMPQKNAFSKWGLRLRTHIFRWGENMNANRRNALLTIGVGIVLWFLPIPDGVTPLAWHLLAVFVATVLGFILHPLPIGAVAFIAISFSVWAGLLKTSDALAGYGNSTIWLIVCAFLYSRGFIKSGLGKRIAFRIIEAIGKSALSLGYAIALSELVISPATPSATARGGGILYPIVRSLAEALGSKPGESARRIGTYLMQVGYHTDAVTCTMFVTSMAGNPLCVALAEKTLGVQVTWMGWASAAIVPGLIALLLVPYVMMKLSPPELVHIPDAKGLAQRELSEMGPMSLAEKGLSVIFVVSLALWASSGLTGIDATPVAMGAVCLMLMLDIINWQDVIKEKGAWDAMFWMGSLMTLASALAKSGIITWIANGAGAAISSLGFDWVISCLIILLFYTYIHYAFASVTARISALYAAFIAVSVTVGAPPLLVAIVFGIFADVPISLTHYGNGCAPIYFGGDYVSQGEWWKNGFIMTTITTLIYLTIGAAWWKVLGLW</sequence>
<comment type="similarity">
    <text evidence="2">Belongs to the SLC13A/DASS transporter (TC 2.A.47) family. DIT1 subfamily.</text>
</comment>
<dbReference type="Pfam" id="PF00939">
    <property type="entry name" value="Na_sulph_symp"/>
    <property type="match status" value="1"/>
</dbReference>
<feature type="transmembrane region" description="Helical" evidence="6">
    <location>
        <begin position="444"/>
        <end position="466"/>
    </location>
</feature>
<evidence type="ECO:0000313" key="7">
    <source>
        <dbReference type="EMBL" id="AEC01024.1"/>
    </source>
</evidence>
<feature type="transmembrane region" description="Helical" evidence="6">
    <location>
        <begin position="101"/>
        <end position="118"/>
    </location>
</feature>
<accession>F4EXP6</accession>
<evidence type="ECO:0000256" key="5">
    <source>
        <dbReference type="ARBA" id="ARBA00023136"/>
    </source>
</evidence>
<organism evidence="7 8">
    <name type="scientific">Selenomonas sputigena (strain ATCC 35185 / DSM 20758 / CCUG 44933 / VPI D19B-28)</name>
    <dbReference type="NCBI Taxonomy" id="546271"/>
    <lineage>
        <taxon>Bacteria</taxon>
        <taxon>Bacillati</taxon>
        <taxon>Bacillota</taxon>
        <taxon>Negativicutes</taxon>
        <taxon>Selenomonadales</taxon>
        <taxon>Selenomonadaceae</taxon>
        <taxon>Selenomonas</taxon>
    </lineage>
</organism>
<reference evidence="7 8" key="1">
    <citation type="submission" date="2011-04" db="EMBL/GenBank/DDBJ databases">
        <title>The complete genome of Selenomonas sputigena DSM 20758.</title>
        <authorList>
            <consortium name="US DOE Joint Genome Institute (JGI-PGF)"/>
            <person name="Lucas S."/>
            <person name="Copeland A."/>
            <person name="Lapidus A."/>
            <person name="Bruce D."/>
            <person name="Goodwin L."/>
            <person name="Pitluck S."/>
            <person name="Peters L."/>
            <person name="Kyrpides N."/>
            <person name="Mavromatis K."/>
            <person name="Ivanova N."/>
            <person name="Ovchinnikova G."/>
            <person name="Teshima H."/>
            <person name="Detter J.C."/>
            <person name="Tapia R."/>
            <person name="Han C."/>
            <person name="Land M."/>
            <person name="Hauser L."/>
            <person name="Markowitz V."/>
            <person name="Cheng J.-F."/>
            <person name="Hugenholtz P."/>
            <person name="Woyke T."/>
            <person name="Wu D."/>
            <person name="Gronow S."/>
            <person name="Wellnitz S."/>
            <person name="Schneider S."/>
            <person name="Klenk H.-P."/>
            <person name="Eisen J.A."/>
        </authorList>
    </citation>
    <scope>NUCLEOTIDE SEQUENCE [LARGE SCALE GENOMIC DNA]</scope>
    <source>
        <strain evidence="8">ATCC 35185 / DSM 20758 / VPI D19B-28</strain>
    </source>
</reference>
<dbReference type="EMBL" id="CP002637">
    <property type="protein sequence ID" value="AEC01024.1"/>
    <property type="molecule type" value="Genomic_DNA"/>
</dbReference>
<feature type="transmembrane region" description="Helical" evidence="6">
    <location>
        <begin position="124"/>
        <end position="141"/>
    </location>
</feature>
<keyword evidence="4 6" id="KW-1133">Transmembrane helix</keyword>
<dbReference type="NCBIfam" id="TIGR00785">
    <property type="entry name" value="dass"/>
    <property type="match status" value="1"/>
</dbReference>
<dbReference type="InterPro" id="IPR001898">
    <property type="entry name" value="SLC13A/DASS"/>
</dbReference>
<proteinExistence type="inferred from homology"/>
<dbReference type="InterPro" id="IPR030676">
    <property type="entry name" value="CitT-rel"/>
</dbReference>
<keyword evidence="3 6" id="KW-0812">Transmembrane</keyword>
<keyword evidence="5 6" id="KW-0472">Membrane</keyword>
<dbReference type="HOGENOM" id="CLU_005170_7_3_9"/>
<evidence type="ECO:0000256" key="2">
    <source>
        <dbReference type="ARBA" id="ARBA00007349"/>
    </source>
</evidence>
<feature type="transmembrane region" description="Helical" evidence="6">
    <location>
        <begin position="538"/>
        <end position="557"/>
    </location>
</feature>
<feature type="transmembrane region" description="Helical" evidence="6">
    <location>
        <begin position="146"/>
        <end position="163"/>
    </location>
</feature>
<evidence type="ECO:0000313" key="8">
    <source>
        <dbReference type="Proteomes" id="UP000011124"/>
    </source>
</evidence>
<dbReference type="PANTHER" id="PTHR42826">
    <property type="entry name" value="DICARBOXYLATE TRANSPORTER 2.1, CHLOROPLASTIC"/>
    <property type="match status" value="1"/>
</dbReference>
<evidence type="ECO:0000256" key="1">
    <source>
        <dbReference type="ARBA" id="ARBA00004141"/>
    </source>
</evidence>
<dbReference type="GO" id="GO:0016020">
    <property type="term" value="C:membrane"/>
    <property type="evidence" value="ECO:0007669"/>
    <property type="project" value="UniProtKB-SubCell"/>
</dbReference>
<feature type="transmembrane region" description="Helical" evidence="6">
    <location>
        <begin position="478"/>
        <end position="505"/>
    </location>
</feature>